<dbReference type="EC" id="5.6.2.4" evidence="13 15"/>
<evidence type="ECO:0000256" key="15">
    <source>
        <dbReference type="RuleBase" id="RU363016"/>
    </source>
</evidence>
<dbReference type="InterPro" id="IPR011545">
    <property type="entry name" value="DEAD/DEAH_box_helicase_dom"/>
</dbReference>
<evidence type="ECO:0000256" key="2">
    <source>
        <dbReference type="ARBA" id="ARBA00017846"/>
    </source>
</evidence>
<comment type="catalytic activity">
    <reaction evidence="12 15">
        <text>Couples ATP hydrolysis with the unwinding of duplex DNA by translocating in the 3'-5' direction.</text>
        <dbReference type="EC" id="5.6.2.4"/>
    </reaction>
</comment>
<dbReference type="PROSITE" id="PS51194">
    <property type="entry name" value="HELICASE_CTER"/>
    <property type="match status" value="1"/>
</dbReference>
<evidence type="ECO:0000256" key="1">
    <source>
        <dbReference type="ARBA" id="ARBA00007504"/>
    </source>
</evidence>
<keyword evidence="7 15" id="KW-0067">ATP-binding</keyword>
<gene>
    <name evidence="18" type="ORF">SE37_08480</name>
</gene>
<dbReference type="InterPro" id="IPR001650">
    <property type="entry name" value="Helicase_C-like"/>
</dbReference>
<evidence type="ECO:0000256" key="14">
    <source>
        <dbReference type="ARBA" id="ARBA00048988"/>
    </source>
</evidence>
<feature type="domain" description="Helicase C-terminal" evidence="17">
    <location>
        <begin position="533"/>
        <end position="699"/>
    </location>
</feature>
<dbReference type="GO" id="GO:0005524">
    <property type="term" value="F:ATP binding"/>
    <property type="evidence" value="ECO:0007669"/>
    <property type="project" value="UniProtKB-KW"/>
</dbReference>
<dbReference type="Pfam" id="PF00271">
    <property type="entry name" value="Helicase_C"/>
    <property type="match status" value="1"/>
</dbReference>
<dbReference type="InterPro" id="IPR004609">
    <property type="entry name" value="ATP-dep_DNA_helicase_RecG"/>
</dbReference>
<dbReference type="Gene3D" id="3.40.50.300">
    <property type="entry name" value="P-loop containing nucleotide triphosphate hydrolases"/>
    <property type="match status" value="2"/>
</dbReference>
<dbReference type="InterPro" id="IPR027417">
    <property type="entry name" value="P-loop_NTPase"/>
</dbReference>
<keyword evidence="6 15" id="KW-0347">Helicase</keyword>
<dbReference type="NCBIfam" id="NF008165">
    <property type="entry name" value="PRK10917.1-3"/>
    <property type="match status" value="1"/>
</dbReference>
<name>A0A0C1QWU4_9BACT</name>
<evidence type="ECO:0000256" key="13">
    <source>
        <dbReference type="ARBA" id="ARBA00034808"/>
    </source>
</evidence>
<comment type="catalytic activity">
    <reaction evidence="14 15">
        <text>ATP + H2O = ADP + phosphate + H(+)</text>
        <dbReference type="Rhea" id="RHEA:13065"/>
        <dbReference type="ChEBI" id="CHEBI:15377"/>
        <dbReference type="ChEBI" id="CHEBI:15378"/>
        <dbReference type="ChEBI" id="CHEBI:30616"/>
        <dbReference type="ChEBI" id="CHEBI:43474"/>
        <dbReference type="ChEBI" id="CHEBI:456216"/>
        <dbReference type="EC" id="5.6.2.4"/>
    </reaction>
</comment>
<dbReference type="InterPro" id="IPR033454">
    <property type="entry name" value="RecG_wedge"/>
</dbReference>
<keyword evidence="19" id="KW-1185">Reference proteome</keyword>
<evidence type="ECO:0000256" key="10">
    <source>
        <dbReference type="ARBA" id="ARBA00023204"/>
    </source>
</evidence>
<evidence type="ECO:0000313" key="19">
    <source>
        <dbReference type="Proteomes" id="UP000031433"/>
    </source>
</evidence>
<dbReference type="SMART" id="SM00487">
    <property type="entry name" value="DEXDc"/>
    <property type="match status" value="1"/>
</dbReference>
<dbReference type="Proteomes" id="UP000031433">
    <property type="component" value="Unassembled WGS sequence"/>
</dbReference>
<dbReference type="GO" id="GO:0016887">
    <property type="term" value="F:ATP hydrolysis activity"/>
    <property type="evidence" value="ECO:0007669"/>
    <property type="project" value="RHEA"/>
</dbReference>
<evidence type="ECO:0000256" key="5">
    <source>
        <dbReference type="ARBA" id="ARBA00022801"/>
    </source>
</evidence>
<keyword evidence="3 15" id="KW-0547">Nucleotide-binding</keyword>
<dbReference type="EMBL" id="JXBL01000001">
    <property type="protein sequence ID" value="KIE42661.1"/>
    <property type="molecule type" value="Genomic_DNA"/>
</dbReference>
<dbReference type="RefSeq" id="WP_039645433.1">
    <property type="nucleotide sequence ID" value="NZ_JXBL01000001.1"/>
</dbReference>
<evidence type="ECO:0000256" key="6">
    <source>
        <dbReference type="ARBA" id="ARBA00022806"/>
    </source>
</evidence>
<dbReference type="NCBIfam" id="TIGR00643">
    <property type="entry name" value="recG"/>
    <property type="match status" value="1"/>
</dbReference>
<dbReference type="CDD" id="cd17992">
    <property type="entry name" value="DEXHc_RecG"/>
    <property type="match status" value="1"/>
</dbReference>
<dbReference type="SUPFAM" id="SSF52540">
    <property type="entry name" value="P-loop containing nucleoside triphosphate hydrolases"/>
    <property type="match status" value="2"/>
</dbReference>
<keyword evidence="10 15" id="KW-0234">DNA repair</keyword>
<dbReference type="PANTHER" id="PTHR47964:SF1">
    <property type="entry name" value="ATP-DEPENDENT DNA HELICASE HOMOLOG RECG, CHLOROPLASTIC"/>
    <property type="match status" value="1"/>
</dbReference>
<dbReference type="GO" id="GO:0006310">
    <property type="term" value="P:DNA recombination"/>
    <property type="evidence" value="ECO:0007669"/>
    <property type="project" value="UniProtKB-UniRule"/>
</dbReference>
<protein>
    <recommendedName>
        <fullName evidence="2 15">ATP-dependent DNA helicase RecG</fullName>
        <ecNumber evidence="13 15">5.6.2.4</ecNumber>
    </recommendedName>
</protein>
<comment type="caution">
    <text evidence="18">The sequence shown here is derived from an EMBL/GenBank/DDBJ whole genome shotgun (WGS) entry which is preliminary data.</text>
</comment>
<dbReference type="Pfam" id="PF19833">
    <property type="entry name" value="RecG_dom3_C"/>
    <property type="match status" value="1"/>
</dbReference>
<dbReference type="Pfam" id="PF00270">
    <property type="entry name" value="DEAD"/>
    <property type="match status" value="1"/>
</dbReference>
<dbReference type="SUPFAM" id="SSF50249">
    <property type="entry name" value="Nucleic acid-binding proteins"/>
    <property type="match status" value="1"/>
</dbReference>
<dbReference type="NCBIfam" id="NF008168">
    <property type="entry name" value="PRK10917.2-2"/>
    <property type="match status" value="1"/>
</dbReference>
<evidence type="ECO:0000256" key="11">
    <source>
        <dbReference type="ARBA" id="ARBA00023235"/>
    </source>
</evidence>
<dbReference type="SMART" id="SM00490">
    <property type="entry name" value="HELICc"/>
    <property type="match status" value="1"/>
</dbReference>
<comment type="function">
    <text evidence="15">Plays a critical role in recombination and DNA repair. Helps process Holliday junction intermediates to mature products by catalyzing branch migration. Has replication fork regression activity, unwinds stalled or blocked replication forks to make a HJ that can be resolved. Has a DNA unwinding activity characteristic of a DNA helicase with 3'-5' polarity.</text>
</comment>
<feature type="domain" description="Helicase ATP-binding" evidence="16">
    <location>
        <begin position="353"/>
        <end position="514"/>
    </location>
</feature>
<dbReference type="Pfam" id="PF17191">
    <property type="entry name" value="RecG_wedge"/>
    <property type="match status" value="1"/>
</dbReference>
<proteinExistence type="inferred from homology"/>
<comment type="similarity">
    <text evidence="1 15">Belongs to the helicase family. RecG subfamily.</text>
</comment>
<dbReference type="InterPro" id="IPR047112">
    <property type="entry name" value="RecG/Mfd"/>
</dbReference>
<keyword evidence="8" id="KW-0238">DNA-binding</keyword>
<dbReference type="InterPro" id="IPR014001">
    <property type="entry name" value="Helicase_ATP-bd"/>
</dbReference>
<evidence type="ECO:0000313" key="18">
    <source>
        <dbReference type="EMBL" id="KIE42661.1"/>
    </source>
</evidence>
<reference evidence="18 19" key="1">
    <citation type="submission" date="2015-01" db="EMBL/GenBank/DDBJ databases">
        <title>Genome sequence of the anaerobic bacterium Geobacter soli GSS01, a dissimilatory Fe(III) reducer from soil.</title>
        <authorList>
            <person name="Yang G."/>
            <person name="Zhou S."/>
        </authorList>
    </citation>
    <scope>NUCLEOTIDE SEQUENCE [LARGE SCALE GENOMIC DNA]</scope>
    <source>
        <strain evidence="18 19">GSS01</strain>
    </source>
</reference>
<dbReference type="InterPro" id="IPR045562">
    <property type="entry name" value="RecG_dom3_C"/>
</dbReference>
<dbReference type="GO" id="GO:0003677">
    <property type="term" value="F:DNA binding"/>
    <property type="evidence" value="ECO:0007669"/>
    <property type="project" value="UniProtKB-KW"/>
</dbReference>
<keyword evidence="5 15" id="KW-0378">Hydrolase</keyword>
<dbReference type="CDD" id="cd04488">
    <property type="entry name" value="RecG_wedge_OBF"/>
    <property type="match status" value="1"/>
</dbReference>
<evidence type="ECO:0000259" key="16">
    <source>
        <dbReference type="PROSITE" id="PS51192"/>
    </source>
</evidence>
<dbReference type="GO" id="GO:0006281">
    <property type="term" value="P:DNA repair"/>
    <property type="evidence" value="ECO:0007669"/>
    <property type="project" value="UniProtKB-UniRule"/>
</dbReference>
<accession>A0A0C1QWU4</accession>
<dbReference type="Gene3D" id="2.40.50.140">
    <property type="entry name" value="Nucleic acid-binding proteins"/>
    <property type="match status" value="1"/>
</dbReference>
<evidence type="ECO:0000256" key="4">
    <source>
        <dbReference type="ARBA" id="ARBA00022763"/>
    </source>
</evidence>
<dbReference type="PANTHER" id="PTHR47964">
    <property type="entry name" value="ATP-DEPENDENT DNA HELICASE HOMOLOG RECG, CHLOROPLASTIC"/>
    <property type="match status" value="1"/>
</dbReference>
<evidence type="ECO:0000256" key="7">
    <source>
        <dbReference type="ARBA" id="ARBA00022840"/>
    </source>
</evidence>
<evidence type="ECO:0000259" key="17">
    <source>
        <dbReference type="PROSITE" id="PS51194"/>
    </source>
</evidence>
<evidence type="ECO:0000256" key="3">
    <source>
        <dbReference type="ARBA" id="ARBA00022741"/>
    </source>
</evidence>
<organism evidence="18 19">
    <name type="scientific">Geobacter soli</name>
    <dbReference type="NCBI Taxonomy" id="1510391"/>
    <lineage>
        <taxon>Bacteria</taxon>
        <taxon>Pseudomonadati</taxon>
        <taxon>Thermodesulfobacteriota</taxon>
        <taxon>Desulfuromonadia</taxon>
        <taxon>Geobacterales</taxon>
        <taxon>Geobacteraceae</taxon>
        <taxon>Geobacter</taxon>
    </lineage>
</organism>
<keyword evidence="11" id="KW-0413">Isomerase</keyword>
<evidence type="ECO:0000256" key="12">
    <source>
        <dbReference type="ARBA" id="ARBA00034617"/>
    </source>
</evidence>
<keyword evidence="4 15" id="KW-0227">DNA damage</keyword>
<evidence type="ECO:0000256" key="8">
    <source>
        <dbReference type="ARBA" id="ARBA00023125"/>
    </source>
</evidence>
<evidence type="ECO:0000256" key="9">
    <source>
        <dbReference type="ARBA" id="ARBA00023172"/>
    </source>
</evidence>
<sequence>MPVMKRSEDGSLLIPADLLGPLGLAPGDRVAVEADAEGRLVLTRSAAREPSAEGSLRQAIARKNLETPMQFIKGVGPKMAEVLARKGIVTVEDALYLLPNRYEDRRQVVPMNRLRPGETCVFTGEVVSADVVTTKGGRRFFEVMARDASGVMSFKWFNYHAAFMRKAWQPGRRGIFTGQVTQYGLQREVHHPDVDWLAEGEAVEAAMARDPVGFGRLVPVYPLTEGLNQKALRKVMKEVVDRFAPCVESALPARVIRERALLPLAEALGAVHFPAADADPRALEEGRDPAHRTLVFDEFFFLELGLALKRRGVTLEQGIAFSVNHTYTKPLLKLLPFALTEAQRRVLAEIKADMMAPHPMHRLVQGDVGCGKTLVALLAALVAVENGYQVAIMAPTEILAEQHYLNIHRWCEQLGVTVALLTSSLKGKARAGALERVARGEAQIVIGTHAVIQDKVEFHRLGLGIVDEQHRFGVLQRGLLRKKGENPDILVMTATPIPRTLAMTVFGDLSLSVIDELPPGRTPVETKICTDSRRRQVYGIIRDEVGSGHQAYVIYPLVEESEKSELKAATQMAEHLANDVFPDLRLGVLHGRMKPEEKEAVMRSFKEREIDILVSTTVIEVGIDVPNATVMVIEHAERFGLSQLHQLRGRVGRGSATSRCILMASDRLSDDGVKRLRVMESTTDGFRIAEADLEIRGPGDFLGTRQAGIPDFRVANILRDGRILEEARAEAFDLAERDPELRAPGHEPLREELARRWGGRLELAGVA</sequence>
<dbReference type="GO" id="GO:0043138">
    <property type="term" value="F:3'-5' DNA helicase activity"/>
    <property type="evidence" value="ECO:0007669"/>
    <property type="project" value="UniProtKB-EC"/>
</dbReference>
<dbReference type="PROSITE" id="PS51192">
    <property type="entry name" value="HELICASE_ATP_BIND_1"/>
    <property type="match status" value="1"/>
</dbReference>
<dbReference type="AlphaFoldDB" id="A0A0C1QWU4"/>
<dbReference type="InterPro" id="IPR012340">
    <property type="entry name" value="NA-bd_OB-fold"/>
</dbReference>
<dbReference type="CDD" id="cd18811">
    <property type="entry name" value="SF2_C_RecG"/>
    <property type="match status" value="1"/>
</dbReference>
<keyword evidence="9 15" id="KW-0233">DNA recombination</keyword>